<name>A0ABR6WY15_9FIRM</name>
<dbReference type="EMBL" id="WJBC01000032">
    <property type="protein sequence ID" value="MBC3805494.1"/>
    <property type="molecule type" value="Genomic_DNA"/>
</dbReference>
<dbReference type="CDD" id="cd01300">
    <property type="entry name" value="YtcJ_like"/>
    <property type="match status" value="1"/>
</dbReference>
<dbReference type="PANTHER" id="PTHR22642:SF22">
    <property type="entry name" value="EXOENZYMES REGULATORY PROTEIN AEPA"/>
    <property type="match status" value="1"/>
</dbReference>
<organism evidence="2 3">
    <name type="scientific">Acetobacterium fimetarium</name>
    <dbReference type="NCBI Taxonomy" id="52691"/>
    <lineage>
        <taxon>Bacteria</taxon>
        <taxon>Bacillati</taxon>
        <taxon>Bacillota</taxon>
        <taxon>Clostridia</taxon>
        <taxon>Eubacteriales</taxon>
        <taxon>Eubacteriaceae</taxon>
        <taxon>Acetobacterium</taxon>
    </lineage>
</organism>
<dbReference type="SUPFAM" id="SSF51338">
    <property type="entry name" value="Composite domain of metallo-dependent hydrolases"/>
    <property type="match status" value="1"/>
</dbReference>
<dbReference type="PANTHER" id="PTHR22642">
    <property type="entry name" value="IMIDAZOLONEPROPIONASE"/>
    <property type="match status" value="1"/>
</dbReference>
<dbReference type="InterPro" id="IPR032466">
    <property type="entry name" value="Metal_Hydrolase"/>
</dbReference>
<dbReference type="Gene3D" id="2.30.40.10">
    <property type="entry name" value="Urease, subunit C, domain 1"/>
    <property type="match status" value="1"/>
</dbReference>
<dbReference type="Pfam" id="PF07969">
    <property type="entry name" value="Amidohydro_3"/>
    <property type="match status" value="1"/>
</dbReference>
<protein>
    <submittedName>
        <fullName evidence="2">Amidohydrolase family protein</fullName>
    </submittedName>
</protein>
<dbReference type="InterPro" id="IPR033932">
    <property type="entry name" value="YtcJ-like"/>
</dbReference>
<dbReference type="Gene3D" id="3.10.310.70">
    <property type="match status" value="1"/>
</dbReference>
<feature type="domain" description="Amidohydrolase 3" evidence="1">
    <location>
        <begin position="51"/>
        <end position="510"/>
    </location>
</feature>
<dbReference type="Gene3D" id="3.20.20.140">
    <property type="entry name" value="Metal-dependent hydrolases"/>
    <property type="match status" value="1"/>
</dbReference>
<dbReference type="SUPFAM" id="SSF51556">
    <property type="entry name" value="Metallo-dependent hydrolases"/>
    <property type="match status" value="1"/>
</dbReference>
<evidence type="ECO:0000313" key="2">
    <source>
        <dbReference type="EMBL" id="MBC3805494.1"/>
    </source>
</evidence>
<dbReference type="RefSeq" id="WP_186843383.1">
    <property type="nucleotide sequence ID" value="NZ_WJBC01000032.1"/>
</dbReference>
<reference evidence="2 3" key="1">
    <citation type="journal article" date="2020" name="mSystems">
        <title>Defining Genomic and Predicted Metabolic Features of the Acetobacterium Genus.</title>
        <authorList>
            <person name="Ross D.E."/>
            <person name="Marshall C.W."/>
            <person name="Gulliver D."/>
            <person name="May H.D."/>
            <person name="Norman R.S."/>
        </authorList>
    </citation>
    <scope>NUCLEOTIDE SEQUENCE [LARGE SCALE GENOMIC DNA]</scope>
    <source>
        <strain evidence="2 3">DSM 8238</strain>
    </source>
</reference>
<accession>A0ABR6WY15</accession>
<comment type="caution">
    <text evidence="2">The sequence shown here is derived from an EMBL/GenBank/DDBJ whole genome shotgun (WGS) entry which is preliminary data.</text>
</comment>
<proteinExistence type="predicted"/>
<keyword evidence="3" id="KW-1185">Reference proteome</keyword>
<evidence type="ECO:0000259" key="1">
    <source>
        <dbReference type="Pfam" id="PF07969"/>
    </source>
</evidence>
<evidence type="ECO:0000313" key="3">
    <source>
        <dbReference type="Proteomes" id="UP000603234"/>
    </source>
</evidence>
<sequence length="512" mass="56485">MTNKLALINGVGITMDENHPQCQGIYIKDGKIEAIGSTATISKMARDENSQVIDLQGKTFLPGLHDCHVHMMNTGLSAIGIDLFPCRSIEAVLQTLQSEQAPNRKEWIYGYGLDESRLAEKRPPSASELDAVFKERPVYLADRGLHYTQVNTAAMEAMCFSGSEDGLIKDKDGSLTGRLKNQAHSHARKFFFDKMTEEQRETAIRHTADLAVKAGVTTIHAMEGGDLSSDDDIPVFLKIIDSLPVHVVLHWCSTRIEEVTNKDLNIIGTDILLDGSIGSRTAAFEEPYADDSSTNGELYYDDEWITDYIVAAHQNKLQTGFHVIGQRAIAQVLDCLERALDQYPMDDHRFRLEHFGFPDQRDIERAADLGAVISTQPAFTYLRGGPDSVYADRVGAERNRRAYPIHDFLEAGLIVNGGSDSNVTPIDSLLGIHAAVNPPYLRNAISPYQALRLFTIDGAFAAKEEKIRGSLTPGKAGDITVVSDNPLTVPSDCIKDIAVEMTIYQGNVVYQK</sequence>
<gene>
    <name evidence="2" type="ORF">GH808_13835</name>
</gene>
<dbReference type="InterPro" id="IPR011059">
    <property type="entry name" value="Metal-dep_hydrolase_composite"/>
</dbReference>
<dbReference type="Proteomes" id="UP000603234">
    <property type="component" value="Unassembled WGS sequence"/>
</dbReference>
<dbReference type="InterPro" id="IPR013108">
    <property type="entry name" value="Amidohydro_3"/>
</dbReference>